<feature type="coiled-coil region" evidence="1">
    <location>
        <begin position="168"/>
        <end position="230"/>
    </location>
</feature>
<keyword evidence="2" id="KW-1133">Transmembrane helix</keyword>
<keyword evidence="2" id="KW-0472">Membrane</keyword>
<sequence>MAITSSGSVSQKTPDAKREFIWLRLIKYFTLAILANGALWGISFRYLKTAKPSYISEAILNVAMNSAGVSVNLPDIGQALTSNSSAFNSSSDPRENYKIIASSPSVLKAAAYKLKLSEEDFGEAKITIINNTTMLRLSLSANNPQLAQKKLNILYIVLTQRVNTLRQAEQKERSKSNLQSLIEAQKKLTNAQHRLSQYKARSGFNSSEQVKSLINNIEDLRKQRSEIFAQQQQTGRQLQQLSVNLNLSPQEAADALILQTDQQFQKTLTEYTTATTTLASLLPDRGVNYPDVVDAKQKQDAALQMMLERAKVLLNREVYPSILQRLNLDNSGGSGVKRAELFQNLITLSSNYQGLTAQVRTFTEQIKQLEARLNTLSQKELVLDDLLRELQISEAIFASTLAKVDLGKGDSFGAFPLIQMIEEPTLADTPASPKPKLVLAGSLIGSIFITLGLTLIWWRSSILTTTKRIVKEILA</sequence>
<dbReference type="AlphaFoldDB" id="E0UD42"/>
<dbReference type="GO" id="GO:0004713">
    <property type="term" value="F:protein tyrosine kinase activity"/>
    <property type="evidence" value="ECO:0007669"/>
    <property type="project" value="TreeGrafter"/>
</dbReference>
<reference evidence="4" key="1">
    <citation type="journal article" date="2011" name="MBio">
        <title>Novel metabolic attributes of the genus Cyanothece, comprising a group of unicellular nitrogen-fixing Cyanobacteria.</title>
        <authorList>
            <person name="Bandyopadhyay A."/>
            <person name="Elvitigala T."/>
            <person name="Welsh E."/>
            <person name="Stockel J."/>
            <person name="Liberton M."/>
            <person name="Min H."/>
            <person name="Sherman L.A."/>
            <person name="Pakrasi H.B."/>
        </authorList>
    </citation>
    <scope>NUCLEOTIDE SEQUENCE [LARGE SCALE GENOMIC DNA]</scope>
    <source>
        <strain evidence="4">PCC 7822</strain>
    </source>
</reference>
<keyword evidence="4" id="KW-1185">Reference proteome</keyword>
<evidence type="ECO:0000256" key="1">
    <source>
        <dbReference type="SAM" id="Coils"/>
    </source>
</evidence>
<dbReference type="PANTHER" id="PTHR32309:SF13">
    <property type="entry name" value="FERRIC ENTEROBACTIN TRANSPORT PROTEIN FEPE"/>
    <property type="match status" value="1"/>
</dbReference>
<organism evidence="3 4">
    <name type="scientific">Gloeothece verrucosa (strain PCC 7822)</name>
    <name type="common">Cyanothece sp. (strain PCC 7822)</name>
    <dbReference type="NCBI Taxonomy" id="497965"/>
    <lineage>
        <taxon>Bacteria</taxon>
        <taxon>Bacillati</taxon>
        <taxon>Cyanobacteriota</taxon>
        <taxon>Cyanophyceae</taxon>
        <taxon>Oscillatoriophycideae</taxon>
        <taxon>Chroococcales</taxon>
        <taxon>Aphanothecaceae</taxon>
        <taxon>Gloeothece</taxon>
        <taxon>Gloeothece verrucosa</taxon>
    </lineage>
</organism>
<dbReference type="eggNOG" id="COG3206">
    <property type="taxonomic scope" value="Bacteria"/>
</dbReference>
<dbReference type="PANTHER" id="PTHR32309">
    <property type="entry name" value="TYROSINE-PROTEIN KINASE"/>
    <property type="match status" value="1"/>
</dbReference>
<evidence type="ECO:0008006" key="5">
    <source>
        <dbReference type="Google" id="ProtNLM"/>
    </source>
</evidence>
<dbReference type="STRING" id="497965.Cyan7822_0908"/>
<feature type="coiled-coil region" evidence="1">
    <location>
        <begin position="352"/>
        <end position="379"/>
    </location>
</feature>
<dbReference type="RefSeq" id="WP_013321032.1">
    <property type="nucleotide sequence ID" value="NC_014501.1"/>
</dbReference>
<protein>
    <recommendedName>
        <fullName evidence="5">Lipopolysaccharide biosynthesis protein</fullName>
    </recommendedName>
</protein>
<proteinExistence type="predicted"/>
<name>E0UD42_GLOV7</name>
<dbReference type="HOGENOM" id="CLU_044332_0_0_3"/>
<evidence type="ECO:0000256" key="2">
    <source>
        <dbReference type="SAM" id="Phobius"/>
    </source>
</evidence>
<dbReference type="GO" id="GO:0005886">
    <property type="term" value="C:plasma membrane"/>
    <property type="evidence" value="ECO:0007669"/>
    <property type="project" value="TreeGrafter"/>
</dbReference>
<dbReference type="EMBL" id="CP002198">
    <property type="protein sequence ID" value="ADN12922.1"/>
    <property type="molecule type" value="Genomic_DNA"/>
</dbReference>
<accession>E0UD42</accession>
<dbReference type="Proteomes" id="UP000008206">
    <property type="component" value="Chromosome"/>
</dbReference>
<gene>
    <name evidence="3" type="ordered locus">Cyan7822_0908</name>
</gene>
<dbReference type="OrthoDB" id="6148968at2"/>
<keyword evidence="2" id="KW-0812">Transmembrane</keyword>
<feature type="transmembrane region" description="Helical" evidence="2">
    <location>
        <begin position="21"/>
        <end position="42"/>
    </location>
</feature>
<keyword evidence="1" id="KW-0175">Coiled coil</keyword>
<evidence type="ECO:0000313" key="3">
    <source>
        <dbReference type="EMBL" id="ADN12922.1"/>
    </source>
</evidence>
<dbReference type="KEGG" id="cyj:Cyan7822_0908"/>
<evidence type="ECO:0000313" key="4">
    <source>
        <dbReference type="Proteomes" id="UP000008206"/>
    </source>
</evidence>
<dbReference type="InterPro" id="IPR050445">
    <property type="entry name" value="Bact_polysacc_biosynth/exp"/>
</dbReference>
<feature type="transmembrane region" description="Helical" evidence="2">
    <location>
        <begin position="437"/>
        <end position="458"/>
    </location>
</feature>